<dbReference type="Proteomes" id="UP001557485">
    <property type="component" value="Unassembled WGS sequence"/>
</dbReference>
<evidence type="ECO:0000313" key="2">
    <source>
        <dbReference type="Proteomes" id="UP001557485"/>
    </source>
</evidence>
<name>A0ABV3U1F3_9GAMM</name>
<sequence>MTWLIGIAVIAFMLAPIMWILPSRRQSQQAAVRAAARSLGLSVKVVAMPKTRRERIRREDDVYGVCYTRGVHNKRSLPAWKFWLIDIPEGEDDVVPCSAEIAALISECRGLLPSDATMLEFSPVGLHVYWRERQADEKVVAEIAQCLNAIIEKGGLEVAPRSESAE</sequence>
<gene>
    <name evidence="1" type="ORF">AB4876_02335</name>
</gene>
<organism evidence="1 2">
    <name type="scientific">Zhongshania guokunii</name>
    <dbReference type="NCBI Taxonomy" id="641783"/>
    <lineage>
        <taxon>Bacteria</taxon>
        <taxon>Pseudomonadati</taxon>
        <taxon>Pseudomonadota</taxon>
        <taxon>Gammaproteobacteria</taxon>
        <taxon>Cellvibrionales</taxon>
        <taxon>Spongiibacteraceae</taxon>
        <taxon>Zhongshania</taxon>
    </lineage>
</organism>
<dbReference type="EMBL" id="JBFRYA010000001">
    <property type="protein sequence ID" value="MEX1667729.1"/>
    <property type="molecule type" value="Genomic_DNA"/>
</dbReference>
<reference evidence="1 2" key="1">
    <citation type="journal article" date="2011" name="Int. J. Syst. Evol. Microbiol.">
        <title>Zhongshania antarctica gen. nov., sp. nov. and Zhongshania guokunii sp. nov., gammaproteobacteria respectively isolated from coastal attached (fast) ice and surface seawater of the Antarctic.</title>
        <authorList>
            <person name="Li H.J."/>
            <person name="Zhang X.Y."/>
            <person name="Chen C.X."/>
            <person name="Zhang Y.J."/>
            <person name="Gao Z.M."/>
            <person name="Yu Y."/>
            <person name="Chen X.L."/>
            <person name="Chen B."/>
            <person name="Zhang Y.Z."/>
        </authorList>
    </citation>
    <scope>NUCLEOTIDE SEQUENCE [LARGE SCALE GENOMIC DNA]</scope>
    <source>
        <strain evidence="1 2">ZS6-22T</strain>
    </source>
</reference>
<proteinExistence type="predicted"/>
<protein>
    <recommendedName>
        <fullName evidence="3">Preprotein translocase subunit YajC</fullName>
    </recommendedName>
</protein>
<evidence type="ECO:0008006" key="3">
    <source>
        <dbReference type="Google" id="ProtNLM"/>
    </source>
</evidence>
<evidence type="ECO:0000313" key="1">
    <source>
        <dbReference type="EMBL" id="MEX1667729.1"/>
    </source>
</evidence>
<dbReference type="RefSeq" id="WP_368380035.1">
    <property type="nucleotide sequence ID" value="NZ_JBFRYA010000001.1"/>
</dbReference>
<accession>A0ABV3U1F3</accession>
<keyword evidence="2" id="KW-1185">Reference proteome</keyword>
<comment type="caution">
    <text evidence="1">The sequence shown here is derived from an EMBL/GenBank/DDBJ whole genome shotgun (WGS) entry which is preliminary data.</text>
</comment>